<protein>
    <submittedName>
        <fullName evidence="2">Uncharacterized protein</fullName>
    </submittedName>
</protein>
<comment type="caution">
    <text evidence="2">The sequence shown here is derived from an EMBL/GenBank/DDBJ whole genome shotgun (WGS) entry which is preliminary data.</text>
</comment>
<feature type="transmembrane region" description="Helical" evidence="1">
    <location>
        <begin position="6"/>
        <end position="27"/>
    </location>
</feature>
<feature type="non-terminal residue" evidence="2">
    <location>
        <position position="41"/>
    </location>
</feature>
<keyword evidence="1" id="KW-0472">Membrane</keyword>
<keyword evidence="1" id="KW-1133">Transmembrane helix</keyword>
<sequence length="41" mass="4702">GGEFDVGVSFMTIIFIFIPLMLLFYVAKDVNEHPTPTWRKA</sequence>
<accession>X1VZF0</accession>
<organism evidence="2">
    <name type="scientific">marine sediment metagenome</name>
    <dbReference type="NCBI Taxonomy" id="412755"/>
    <lineage>
        <taxon>unclassified sequences</taxon>
        <taxon>metagenomes</taxon>
        <taxon>ecological metagenomes</taxon>
    </lineage>
</organism>
<reference evidence="2" key="1">
    <citation type="journal article" date="2014" name="Front. Microbiol.">
        <title>High frequency of phylogenetically diverse reductive dehalogenase-homologous genes in deep subseafloor sedimentary metagenomes.</title>
        <authorList>
            <person name="Kawai M."/>
            <person name="Futagami T."/>
            <person name="Toyoda A."/>
            <person name="Takaki Y."/>
            <person name="Nishi S."/>
            <person name="Hori S."/>
            <person name="Arai W."/>
            <person name="Tsubouchi T."/>
            <person name="Morono Y."/>
            <person name="Uchiyama I."/>
            <person name="Ito T."/>
            <person name="Fujiyama A."/>
            <person name="Inagaki F."/>
            <person name="Takami H."/>
        </authorList>
    </citation>
    <scope>NUCLEOTIDE SEQUENCE</scope>
    <source>
        <strain evidence="2">Expedition CK06-06</strain>
    </source>
</reference>
<keyword evidence="1" id="KW-0812">Transmembrane</keyword>
<dbReference type="AlphaFoldDB" id="X1VZF0"/>
<evidence type="ECO:0000256" key="1">
    <source>
        <dbReference type="SAM" id="Phobius"/>
    </source>
</evidence>
<proteinExistence type="predicted"/>
<dbReference type="EMBL" id="BARW01043190">
    <property type="protein sequence ID" value="GAJ18340.1"/>
    <property type="molecule type" value="Genomic_DNA"/>
</dbReference>
<feature type="non-terminal residue" evidence="2">
    <location>
        <position position="1"/>
    </location>
</feature>
<gene>
    <name evidence="2" type="ORF">S12H4_63447</name>
</gene>
<name>X1VZF0_9ZZZZ</name>
<evidence type="ECO:0000313" key="2">
    <source>
        <dbReference type="EMBL" id="GAJ18340.1"/>
    </source>
</evidence>